<dbReference type="RefSeq" id="WP_076745646.1">
    <property type="nucleotide sequence ID" value="NZ_MPSB01000021.1"/>
</dbReference>
<evidence type="ECO:0000313" key="3">
    <source>
        <dbReference type="EMBL" id="ONF94951.1"/>
    </source>
</evidence>
<dbReference type="Proteomes" id="UP000188729">
    <property type="component" value="Unassembled WGS sequence"/>
</dbReference>
<dbReference type="EMBL" id="MPSB01000021">
    <property type="protein sequence ID" value="ONF94951.1"/>
    <property type="molecule type" value="Genomic_DNA"/>
</dbReference>
<organism evidence="3 4">
    <name type="scientific">Sphingomonas jeddahensis</name>
    <dbReference type="NCBI Taxonomy" id="1915074"/>
    <lineage>
        <taxon>Bacteria</taxon>
        <taxon>Pseudomonadati</taxon>
        <taxon>Pseudomonadota</taxon>
        <taxon>Alphaproteobacteria</taxon>
        <taxon>Sphingomonadales</taxon>
        <taxon>Sphingomonadaceae</taxon>
        <taxon>Sphingomonas</taxon>
    </lineage>
</organism>
<dbReference type="InterPro" id="IPR056490">
    <property type="entry name" value="Rcc01698_C"/>
</dbReference>
<dbReference type="InterPro" id="IPR032876">
    <property type="entry name" value="J_dom"/>
</dbReference>
<gene>
    <name evidence="3" type="ORF">SPHI_28900</name>
</gene>
<reference evidence="3 4" key="1">
    <citation type="submission" date="2016-11" db="EMBL/GenBank/DDBJ databases">
        <title>Genome sequence of Sphingomonas jeddahensis G39.</title>
        <authorList>
            <person name="Poehlein A."/>
            <person name="Wuebbeler J.H."/>
            <person name="Steinbuechel A."/>
            <person name="Daniel R."/>
        </authorList>
    </citation>
    <scope>NUCLEOTIDE SEQUENCE [LARGE SCALE GENOMIC DNA]</scope>
    <source>
        <strain evidence="3 4">G39</strain>
    </source>
</reference>
<feature type="domain" description="Rcc01698-like C-terminal" evidence="2">
    <location>
        <begin position="471"/>
        <end position="563"/>
    </location>
</feature>
<feature type="domain" description="Tip attachment protein J" evidence="1">
    <location>
        <begin position="271"/>
        <end position="375"/>
    </location>
</feature>
<proteinExistence type="predicted"/>
<dbReference type="AlphaFoldDB" id="A0A1V2EQJ3"/>
<protein>
    <submittedName>
        <fullName evidence="3">Uncharacterized protein</fullName>
    </submittedName>
</protein>
<dbReference type="OrthoDB" id="8445115at2"/>
<dbReference type="Pfam" id="PF23666">
    <property type="entry name" value="Rcc01698_C"/>
    <property type="match status" value="1"/>
</dbReference>
<evidence type="ECO:0000259" key="1">
    <source>
        <dbReference type="Pfam" id="PF13550"/>
    </source>
</evidence>
<evidence type="ECO:0000259" key="2">
    <source>
        <dbReference type="Pfam" id="PF23666"/>
    </source>
</evidence>
<accession>A0A1V2EQJ3</accession>
<name>A0A1V2EQJ3_9SPHN</name>
<dbReference type="STRING" id="1915074.SPHI_28900"/>
<dbReference type="Pfam" id="PF13550">
    <property type="entry name" value="Phage-tail_3"/>
    <property type="match status" value="1"/>
</dbReference>
<sequence>MATLVLTTVGGLVGGPIGAALGGLAGQAVDRNVLFKPKGRQGPRLTELAVQTSRYGQPIPRLFGRMRVAGQVIWATDLVEHRGRQGGGKGQPNITTYAYSASFAVALSARVIRGVGRIWADGNLLRGAAGDWKVATGFRLHLGGEDQAVDPLIASVEGVGLAPAHRGVAYAVFEDLPLETFGNRIPSLTFEVIADDDAVLVGLIAREIADRVLVGAGPAMPLAGFSAYGDSARGVIETLAEVSGAWFAPVAGGLAMLADATPTRTLRDEGRMRRIAPAARVPRSLVVSHYDPERDWQTGVQRAARPGTDGAALAVELPAALSADGAKATATAMLTRAEAGRTTRRISADATAIDVVPGMVVSIDGEGGAWRVSAVSIERFGVTIDMVALAPPTLAARASPGRVLRPPDAPSGGTIVHAFETPALIEDGSGLPRVTIVAAGTAAGWRRAALQYSVDDGNSWVPAGGTAAPGIVGTLAAPLAAGPTTLADMRNAIHVVLAHEGMMLANADAGALDRGANLALVGDELLQFGAAEPLGGAAWRLTRLWRGRRGSAALPNAAGTRFVLLDGDSALALAVDAEIGSRIRIMASGVGDPAPVEADVVLTGASVLPPAPVRLLCRVADGVLTLGWRRRSRMDWRWRDGVDAALGEEREAYRVTITSAAGTQLIETAEPRAAITFNAGEDTPMAIAVRQIGSHGLSPAATLAMGGD</sequence>
<comment type="caution">
    <text evidence="3">The sequence shown here is derived from an EMBL/GenBank/DDBJ whole genome shotgun (WGS) entry which is preliminary data.</text>
</comment>
<evidence type="ECO:0000313" key="4">
    <source>
        <dbReference type="Proteomes" id="UP000188729"/>
    </source>
</evidence>
<keyword evidence="4" id="KW-1185">Reference proteome</keyword>